<proteinExistence type="predicted"/>
<dbReference type="RefSeq" id="WP_073025219.1">
    <property type="nucleotide sequence ID" value="NZ_FQZS01000006.1"/>
</dbReference>
<keyword evidence="4" id="KW-1185">Reference proteome</keyword>
<dbReference type="InterPro" id="IPR013559">
    <property type="entry name" value="YheO"/>
</dbReference>
<feature type="domain" description="YheO-like" evidence="1">
    <location>
        <begin position="9"/>
        <end position="120"/>
    </location>
</feature>
<dbReference type="Pfam" id="PF08348">
    <property type="entry name" value="PAS_6"/>
    <property type="match status" value="1"/>
</dbReference>
<dbReference type="PANTHER" id="PTHR35568">
    <property type="entry name" value="TRANSCRIPTIONAL REGULATOR DAUR"/>
    <property type="match status" value="1"/>
</dbReference>
<protein>
    <submittedName>
        <fullName evidence="3">Predicted transcriptional regulator YheO, contains PAS and DNA-binding HTH domains</fullName>
    </submittedName>
</protein>
<dbReference type="EMBL" id="FQZS01000006">
    <property type="protein sequence ID" value="SHI70210.1"/>
    <property type="molecule type" value="Genomic_DNA"/>
</dbReference>
<sequence length="217" mass="24106">MKNKVHPLLETFIPIVEGLAETFGKNCEVVLHDIKNPQSSIVAIANSHVTGRQVGGPMSEYGLSTLKRGQFDKPKINYMKKTSDGRILKSSLMYIKDENGELIGFLCINIDVSEITVVKNILNDMFEIASQDSSVESQEDSFGSTINEVLSNIVDKTLENFGKPVAFMSKEDKVSIVEALEEKGVFLIKGAVDYVAKVLCVSRYTIYNYLDEIRVNA</sequence>
<feature type="domain" description="Transcriptional regulator DauR-like HTH" evidence="2">
    <location>
        <begin position="150"/>
        <end position="211"/>
    </location>
</feature>
<evidence type="ECO:0000259" key="1">
    <source>
        <dbReference type="Pfam" id="PF08348"/>
    </source>
</evidence>
<dbReference type="PANTHER" id="PTHR35568:SF1">
    <property type="entry name" value="TRANSCRIPTIONAL REGULATOR DAUR"/>
    <property type="match status" value="1"/>
</dbReference>
<accession>A0A1M6DAQ2</accession>
<dbReference type="OrthoDB" id="9796595at2"/>
<name>A0A1M6DAQ2_9FIRM</name>
<dbReference type="STRING" id="1122184.SAMN02745176_01094"/>
<dbReference type="InterPro" id="IPR039445">
    <property type="entry name" value="DauR-like_HTH"/>
</dbReference>
<evidence type="ECO:0000259" key="2">
    <source>
        <dbReference type="Pfam" id="PF13309"/>
    </source>
</evidence>
<keyword evidence="3" id="KW-0238">DNA-binding</keyword>
<reference evidence="3 4" key="1">
    <citation type="submission" date="2016-11" db="EMBL/GenBank/DDBJ databases">
        <authorList>
            <person name="Jaros S."/>
            <person name="Januszkiewicz K."/>
            <person name="Wedrychowicz H."/>
        </authorList>
    </citation>
    <scope>NUCLEOTIDE SEQUENCE [LARGE SCALE GENOMIC DNA]</scope>
    <source>
        <strain evidence="3 4">DSM 19022</strain>
    </source>
</reference>
<dbReference type="Proteomes" id="UP000184442">
    <property type="component" value="Unassembled WGS sequence"/>
</dbReference>
<organism evidence="3 4">
    <name type="scientific">Lutispora thermophila DSM 19022</name>
    <dbReference type="NCBI Taxonomy" id="1122184"/>
    <lineage>
        <taxon>Bacteria</taxon>
        <taxon>Bacillati</taxon>
        <taxon>Bacillota</taxon>
        <taxon>Clostridia</taxon>
        <taxon>Lutisporales</taxon>
        <taxon>Lutisporaceae</taxon>
        <taxon>Lutispora</taxon>
    </lineage>
</organism>
<dbReference type="AlphaFoldDB" id="A0A1M6DAQ2"/>
<dbReference type="Pfam" id="PF13309">
    <property type="entry name" value="HTH_22"/>
    <property type="match status" value="1"/>
</dbReference>
<dbReference type="InterPro" id="IPR039446">
    <property type="entry name" value="DauR-like"/>
</dbReference>
<dbReference type="GO" id="GO:0003677">
    <property type="term" value="F:DNA binding"/>
    <property type="evidence" value="ECO:0007669"/>
    <property type="project" value="UniProtKB-KW"/>
</dbReference>
<evidence type="ECO:0000313" key="3">
    <source>
        <dbReference type="EMBL" id="SHI70210.1"/>
    </source>
</evidence>
<evidence type="ECO:0000313" key="4">
    <source>
        <dbReference type="Proteomes" id="UP000184442"/>
    </source>
</evidence>
<gene>
    <name evidence="3" type="ORF">SAMN02745176_01094</name>
</gene>